<protein>
    <submittedName>
        <fullName evidence="1">Uncharacterized protein</fullName>
    </submittedName>
</protein>
<dbReference type="EMBL" id="WNDQ01000033">
    <property type="protein sequence ID" value="KAF1020588.1"/>
    <property type="molecule type" value="Genomic_DNA"/>
</dbReference>
<sequence>MITCIDRWAAAALLAVGLSAIGLDPGPSSLQARHDMADAVAALRPLAQASAPEHAGAPHEVVASPF</sequence>
<comment type="caution">
    <text evidence="1">The sequence shown here is derived from an EMBL/GenBank/DDBJ whole genome shotgun (WGS) entry which is preliminary data.</text>
</comment>
<name>A0A7V8FN14_9BURK</name>
<dbReference type="AlphaFoldDB" id="A0A7V8FN14"/>
<accession>A0A7V8FN14</accession>
<proteinExistence type="predicted"/>
<reference evidence="2" key="1">
    <citation type="journal article" date="2020" name="MBio">
        <title>Horizontal gene transfer to a defensive symbiont with a reduced genome amongst a multipartite beetle microbiome.</title>
        <authorList>
            <person name="Waterworth S.C."/>
            <person name="Florez L.V."/>
            <person name="Rees E.R."/>
            <person name="Hertweck C."/>
            <person name="Kaltenpoth M."/>
            <person name="Kwan J.C."/>
        </authorList>
    </citation>
    <scope>NUCLEOTIDE SEQUENCE [LARGE SCALE GENOMIC DNA]</scope>
</reference>
<gene>
    <name evidence="1" type="ORF">GAK30_02411</name>
</gene>
<evidence type="ECO:0000313" key="2">
    <source>
        <dbReference type="Proteomes" id="UP000461670"/>
    </source>
</evidence>
<dbReference type="Proteomes" id="UP000461670">
    <property type="component" value="Unassembled WGS sequence"/>
</dbReference>
<organism evidence="1 2">
    <name type="scientific">Paracidovorax wautersii</name>
    <dbReference type="NCBI Taxonomy" id="1177982"/>
    <lineage>
        <taxon>Bacteria</taxon>
        <taxon>Pseudomonadati</taxon>
        <taxon>Pseudomonadota</taxon>
        <taxon>Betaproteobacteria</taxon>
        <taxon>Burkholderiales</taxon>
        <taxon>Comamonadaceae</taxon>
        <taxon>Paracidovorax</taxon>
    </lineage>
</organism>
<evidence type="ECO:0000313" key="1">
    <source>
        <dbReference type="EMBL" id="KAF1020588.1"/>
    </source>
</evidence>